<organism evidence="3 4">
    <name type="scientific">Mycena rosella</name>
    <name type="common">Pink bonnet</name>
    <name type="synonym">Agaricus rosellus</name>
    <dbReference type="NCBI Taxonomy" id="1033263"/>
    <lineage>
        <taxon>Eukaryota</taxon>
        <taxon>Fungi</taxon>
        <taxon>Dikarya</taxon>
        <taxon>Basidiomycota</taxon>
        <taxon>Agaricomycotina</taxon>
        <taxon>Agaricomycetes</taxon>
        <taxon>Agaricomycetidae</taxon>
        <taxon>Agaricales</taxon>
        <taxon>Marasmiineae</taxon>
        <taxon>Mycenaceae</taxon>
        <taxon>Mycena</taxon>
    </lineage>
</organism>
<dbReference type="InterPro" id="IPR001347">
    <property type="entry name" value="SIS_dom"/>
</dbReference>
<gene>
    <name evidence="3" type="ORF">B0H17DRAFT_855492</name>
</gene>
<evidence type="ECO:0000313" key="3">
    <source>
        <dbReference type="EMBL" id="KAJ7668211.1"/>
    </source>
</evidence>
<feature type="non-terminal residue" evidence="3">
    <location>
        <position position="1"/>
    </location>
</feature>
<dbReference type="PANTHER" id="PTHR10937:SF0">
    <property type="entry name" value="GLUTAMINE--FRUCTOSE-6-PHOSPHATE TRANSAMINASE (ISOMERIZING)"/>
    <property type="match status" value="1"/>
</dbReference>
<dbReference type="GO" id="GO:0006047">
    <property type="term" value="P:UDP-N-acetylglucosamine metabolic process"/>
    <property type="evidence" value="ECO:0007669"/>
    <property type="project" value="TreeGrafter"/>
</dbReference>
<dbReference type="SUPFAM" id="SSF53697">
    <property type="entry name" value="SIS domain"/>
    <property type="match status" value="1"/>
</dbReference>
<feature type="non-terminal residue" evidence="3">
    <location>
        <position position="318"/>
    </location>
</feature>
<name>A0AAD7CX03_MYCRO</name>
<dbReference type="InterPro" id="IPR029055">
    <property type="entry name" value="Ntn_hydrolases_N"/>
</dbReference>
<dbReference type="InterPro" id="IPR046348">
    <property type="entry name" value="SIS_dom_sf"/>
</dbReference>
<feature type="domain" description="SIS" evidence="2">
    <location>
        <begin position="235"/>
        <end position="318"/>
    </location>
</feature>
<evidence type="ECO:0000256" key="1">
    <source>
        <dbReference type="ARBA" id="ARBA00022737"/>
    </source>
</evidence>
<dbReference type="Gene3D" id="3.40.50.10490">
    <property type="entry name" value="Glucose-6-phosphate isomerase like protein, domain 1"/>
    <property type="match status" value="1"/>
</dbReference>
<dbReference type="GO" id="GO:0006002">
    <property type="term" value="P:fructose 6-phosphate metabolic process"/>
    <property type="evidence" value="ECO:0007669"/>
    <property type="project" value="TreeGrafter"/>
</dbReference>
<dbReference type="CDD" id="cd05008">
    <property type="entry name" value="SIS_GlmS_GlmD_1"/>
    <property type="match status" value="1"/>
</dbReference>
<reference evidence="3" key="1">
    <citation type="submission" date="2023-03" db="EMBL/GenBank/DDBJ databases">
        <title>Massive genome expansion in bonnet fungi (Mycena s.s.) driven by repeated elements and novel gene families across ecological guilds.</title>
        <authorList>
            <consortium name="Lawrence Berkeley National Laboratory"/>
            <person name="Harder C.B."/>
            <person name="Miyauchi S."/>
            <person name="Viragh M."/>
            <person name="Kuo A."/>
            <person name="Thoen E."/>
            <person name="Andreopoulos B."/>
            <person name="Lu D."/>
            <person name="Skrede I."/>
            <person name="Drula E."/>
            <person name="Henrissat B."/>
            <person name="Morin E."/>
            <person name="Kohler A."/>
            <person name="Barry K."/>
            <person name="LaButti K."/>
            <person name="Morin E."/>
            <person name="Salamov A."/>
            <person name="Lipzen A."/>
            <person name="Mereny Z."/>
            <person name="Hegedus B."/>
            <person name="Baldrian P."/>
            <person name="Stursova M."/>
            <person name="Weitz H."/>
            <person name="Taylor A."/>
            <person name="Grigoriev I.V."/>
            <person name="Nagy L.G."/>
            <person name="Martin F."/>
            <person name="Kauserud H."/>
        </authorList>
    </citation>
    <scope>NUCLEOTIDE SEQUENCE</scope>
    <source>
        <strain evidence="3">CBHHK067</strain>
    </source>
</reference>
<accession>A0AAD7CX03</accession>
<proteinExistence type="predicted"/>
<dbReference type="GO" id="GO:0004360">
    <property type="term" value="F:glutamine-fructose-6-phosphate transaminase (isomerizing) activity"/>
    <property type="evidence" value="ECO:0007669"/>
    <property type="project" value="TreeGrafter"/>
</dbReference>
<dbReference type="PROSITE" id="PS51464">
    <property type="entry name" value="SIS"/>
    <property type="match status" value="1"/>
</dbReference>
<dbReference type="InterPro" id="IPR035466">
    <property type="entry name" value="GlmS/AgaS_SIS"/>
</dbReference>
<keyword evidence="1" id="KW-0677">Repeat</keyword>
<dbReference type="PANTHER" id="PTHR10937">
    <property type="entry name" value="GLUCOSAMINE--FRUCTOSE-6-PHOSPHATE AMINOTRANSFERASE, ISOMERIZING"/>
    <property type="match status" value="1"/>
</dbReference>
<dbReference type="Gene3D" id="3.60.20.10">
    <property type="entry name" value="Glutamine Phosphoribosylpyrophosphate, subunit 1, domain 1"/>
    <property type="match status" value="1"/>
</dbReference>
<evidence type="ECO:0000313" key="4">
    <source>
        <dbReference type="Proteomes" id="UP001221757"/>
    </source>
</evidence>
<dbReference type="AlphaFoldDB" id="A0AAD7CX03"/>
<keyword evidence="4" id="KW-1185">Reference proteome</keyword>
<evidence type="ECO:0000259" key="2">
    <source>
        <dbReference type="PROSITE" id="PS51464"/>
    </source>
</evidence>
<dbReference type="Proteomes" id="UP001221757">
    <property type="component" value="Unassembled WGS sequence"/>
</dbReference>
<dbReference type="GO" id="GO:0006487">
    <property type="term" value="P:protein N-linked glycosylation"/>
    <property type="evidence" value="ECO:0007669"/>
    <property type="project" value="TreeGrafter"/>
</dbReference>
<sequence length="318" mass="36170">LIRYMYDSQPDKHITFTELIKTVLKELEGSFVFVFKSIHYLNEVVTACHSSPLLIGIKTNKKLKVDFVDVEFAGQDNDTKVDSRTSNMLHCRILVLIPLTMQLQSPGSMLALPAISPKVLCMQSCTFMSEDGLLQPIEFYIASDAAVVVEHIAEGELHIHCLQRTDGDGKEQTAVQAMQMRSIEMLELEIAVIIKGKFNTFMQKEIYEQPESVVNTMHEGVNFDDNKITLRRLCVYLPMMRCCWRILFIACRTSYHLCLVMCAIFEEPTEISVSVQLAADFLDRKMLIFRDNVCLFLSQSGETADTILVLRYCLEQGA</sequence>
<comment type="caution">
    <text evidence="3">The sequence shown here is derived from an EMBL/GenBank/DDBJ whole genome shotgun (WGS) entry which is preliminary data.</text>
</comment>
<dbReference type="EMBL" id="JARKIE010000196">
    <property type="protein sequence ID" value="KAJ7668211.1"/>
    <property type="molecule type" value="Genomic_DNA"/>
</dbReference>
<dbReference type="GO" id="GO:0097367">
    <property type="term" value="F:carbohydrate derivative binding"/>
    <property type="evidence" value="ECO:0007669"/>
    <property type="project" value="InterPro"/>
</dbReference>
<protein>
    <recommendedName>
        <fullName evidence="2">SIS domain-containing protein</fullName>
    </recommendedName>
</protein>
<dbReference type="Pfam" id="PF01380">
    <property type="entry name" value="SIS"/>
    <property type="match status" value="1"/>
</dbReference>